<dbReference type="PROSITE" id="PS00237">
    <property type="entry name" value="G_PROTEIN_RECEP_F1_1"/>
    <property type="match status" value="1"/>
</dbReference>
<evidence type="ECO:0000256" key="2">
    <source>
        <dbReference type="ARBA" id="ARBA00010663"/>
    </source>
</evidence>
<evidence type="ECO:0000256" key="7">
    <source>
        <dbReference type="ARBA" id="ARBA00023136"/>
    </source>
</evidence>
<dbReference type="PANTHER" id="PTHR24248:SF174">
    <property type="entry name" value="TYRAMINE_OCTOPAMINE RECEPTOR"/>
    <property type="match status" value="1"/>
</dbReference>
<evidence type="ECO:0000256" key="11">
    <source>
        <dbReference type="RuleBase" id="RU000688"/>
    </source>
</evidence>
<dbReference type="InterPro" id="IPR002002">
    <property type="entry name" value="Octopmn_rcpt"/>
</dbReference>
<evidence type="ECO:0000256" key="5">
    <source>
        <dbReference type="ARBA" id="ARBA00022989"/>
    </source>
</evidence>
<accession>B2G4W4</accession>
<dbReference type="InterPro" id="IPR017452">
    <property type="entry name" value="GPCR_Rhodpsn_7TM"/>
</dbReference>
<dbReference type="PANTHER" id="PTHR24248">
    <property type="entry name" value="ADRENERGIC RECEPTOR-RELATED G-PROTEIN COUPLED RECEPTOR"/>
    <property type="match status" value="1"/>
</dbReference>
<feature type="transmembrane region" description="Helical" evidence="13">
    <location>
        <begin position="73"/>
        <end position="98"/>
    </location>
</feature>
<dbReference type="AlphaFoldDB" id="B2G4W4"/>
<sequence length="441" mass="49318">MAGGKTENSIKNCSLSNITYDSILGIQIAIPEWEATIAAIILSLIIVSTLVGNILVILSIFTHKPLRTVQNYFLVSLAVADLTVAVLVMPLNIANLIIGHWDFGIFLCKMWLTCDILCCTASILNLCAIALDRYWAITDPLNYAQKRTLGRVLWMIGGVWVLSAIISSPPLVGWNDWSATFDSNAQCELTKEQGYVVYSSLGSFYIPLFIMTIVYVEIFIATKRRLKERARASKLSIVKYNRPQNIQLELESGNSDVIQENPDGENAGNGKRRNSKKGIFSSLGSFREKYFKKRSISIEESITDVEIPPLNQTPTGNVATTPLESSSPKSPNGTEKGGNSSLKRRPRNKPPVDMGKRISLSKERRAARTLGIIMGVFMVCWLPFFLHYVIEPFCDSCCSTPRLVYFITWLGYVNSALNPVIYTIFNLDFRRAFKKLLRISS</sequence>
<keyword evidence="4 11" id="KW-0812">Transmembrane</keyword>
<keyword evidence="10 11" id="KW-0807">Transducer</keyword>
<proteinExistence type="evidence at transcript level"/>
<feature type="region of interest" description="Disordered" evidence="12">
    <location>
        <begin position="251"/>
        <end position="276"/>
    </location>
</feature>
<name>B2G4W4_PERAM</name>
<organism evidence="15">
    <name type="scientific">Periplaneta americana</name>
    <name type="common">American cockroach</name>
    <name type="synonym">Blatta americana</name>
    <dbReference type="NCBI Taxonomy" id="6978"/>
    <lineage>
        <taxon>Eukaryota</taxon>
        <taxon>Metazoa</taxon>
        <taxon>Ecdysozoa</taxon>
        <taxon>Arthropoda</taxon>
        <taxon>Hexapoda</taxon>
        <taxon>Insecta</taxon>
        <taxon>Pterygota</taxon>
        <taxon>Neoptera</taxon>
        <taxon>Polyneoptera</taxon>
        <taxon>Dictyoptera</taxon>
        <taxon>Blattodea</taxon>
        <taxon>Blattoidea</taxon>
        <taxon>Blattidae</taxon>
        <taxon>Blattinae</taxon>
        <taxon>Periplaneta</taxon>
    </lineage>
</organism>
<dbReference type="GO" id="GO:0004989">
    <property type="term" value="F:octopamine receptor activity"/>
    <property type="evidence" value="ECO:0007669"/>
    <property type="project" value="InterPro"/>
</dbReference>
<dbReference type="PRINTS" id="PR00237">
    <property type="entry name" value="GPCRRHODOPSN"/>
</dbReference>
<evidence type="ECO:0000256" key="3">
    <source>
        <dbReference type="ARBA" id="ARBA00022475"/>
    </source>
</evidence>
<dbReference type="Pfam" id="PF00001">
    <property type="entry name" value="7tm_1"/>
    <property type="match status" value="1"/>
</dbReference>
<feature type="transmembrane region" description="Helical" evidence="13">
    <location>
        <begin position="366"/>
        <end position="390"/>
    </location>
</feature>
<reference evidence="15" key="1">
    <citation type="submission" date="2008-04" db="EMBL/GenBank/DDBJ databases">
        <title>Characterization of a tyramine receptor of the American cockroach (Periplaneta americana).</title>
        <authorList>
            <person name="Krach C."/>
            <person name="Balfanz S."/>
            <person name="Baumann A."/>
            <person name="Blenau W."/>
        </authorList>
    </citation>
    <scope>NUCLEOTIDE SEQUENCE</scope>
    <source>
        <tissue evidence="15">Nervous tissue</tissue>
    </source>
</reference>
<feature type="transmembrane region" description="Helical" evidence="13">
    <location>
        <begin position="152"/>
        <end position="172"/>
    </location>
</feature>
<evidence type="ECO:0000256" key="10">
    <source>
        <dbReference type="ARBA" id="ARBA00023224"/>
    </source>
</evidence>
<evidence type="ECO:0000256" key="6">
    <source>
        <dbReference type="ARBA" id="ARBA00023040"/>
    </source>
</evidence>
<dbReference type="SMART" id="SM01381">
    <property type="entry name" value="7TM_GPCR_Srsx"/>
    <property type="match status" value="1"/>
</dbReference>
<evidence type="ECO:0000256" key="12">
    <source>
        <dbReference type="SAM" id="MobiDB-lite"/>
    </source>
</evidence>
<feature type="compositionally biased region" description="Polar residues" evidence="12">
    <location>
        <begin position="310"/>
        <end position="341"/>
    </location>
</feature>
<dbReference type="EMBL" id="AM990461">
    <property type="protein sequence ID" value="CAQ48240.1"/>
    <property type="molecule type" value="mRNA"/>
</dbReference>
<dbReference type="SUPFAM" id="SSF81321">
    <property type="entry name" value="Family A G protein-coupled receptor-like"/>
    <property type="match status" value="1"/>
</dbReference>
<evidence type="ECO:0000256" key="13">
    <source>
        <dbReference type="SAM" id="Phobius"/>
    </source>
</evidence>
<keyword evidence="6 11" id="KW-0297">G-protein coupled receptor</keyword>
<protein>
    <submittedName>
        <fullName evidence="15">Tyramine receptor 1</fullName>
    </submittedName>
</protein>
<evidence type="ECO:0000256" key="8">
    <source>
        <dbReference type="ARBA" id="ARBA00023170"/>
    </source>
</evidence>
<dbReference type="Gene3D" id="1.20.1070.10">
    <property type="entry name" value="Rhodopsin 7-helix transmembrane proteins"/>
    <property type="match status" value="1"/>
</dbReference>
<comment type="similarity">
    <text evidence="2 11">Belongs to the G-protein coupled receptor 1 family.</text>
</comment>
<evidence type="ECO:0000259" key="14">
    <source>
        <dbReference type="PROSITE" id="PS50262"/>
    </source>
</evidence>
<dbReference type="CDD" id="cd15060">
    <property type="entry name" value="7tmA_tyramine_octopamine_R-like"/>
    <property type="match status" value="1"/>
</dbReference>
<keyword evidence="9" id="KW-0325">Glycoprotein</keyword>
<dbReference type="PROSITE" id="PS50262">
    <property type="entry name" value="G_PROTEIN_RECEP_F1_2"/>
    <property type="match status" value="1"/>
</dbReference>
<evidence type="ECO:0000256" key="1">
    <source>
        <dbReference type="ARBA" id="ARBA00004651"/>
    </source>
</evidence>
<feature type="region of interest" description="Disordered" evidence="12">
    <location>
        <begin position="307"/>
        <end position="358"/>
    </location>
</feature>
<evidence type="ECO:0000256" key="9">
    <source>
        <dbReference type="ARBA" id="ARBA00023180"/>
    </source>
</evidence>
<feature type="transmembrane region" description="Helical" evidence="13">
    <location>
        <begin position="402"/>
        <end position="425"/>
    </location>
</feature>
<feature type="transmembrane region" description="Helical" evidence="13">
    <location>
        <begin position="204"/>
        <end position="222"/>
    </location>
</feature>
<keyword evidence="7 13" id="KW-0472">Membrane</keyword>
<keyword evidence="8 11" id="KW-0675">Receptor</keyword>
<feature type="transmembrane region" description="Helical" evidence="13">
    <location>
        <begin position="110"/>
        <end position="131"/>
    </location>
</feature>
<dbReference type="GO" id="GO:0005886">
    <property type="term" value="C:plasma membrane"/>
    <property type="evidence" value="ECO:0007669"/>
    <property type="project" value="UniProtKB-SubCell"/>
</dbReference>
<feature type="domain" description="G-protein coupled receptors family 1 profile" evidence="14">
    <location>
        <begin position="52"/>
        <end position="422"/>
    </location>
</feature>
<evidence type="ECO:0000313" key="15">
    <source>
        <dbReference type="EMBL" id="CAQ48240.1"/>
    </source>
</evidence>
<keyword evidence="5 13" id="KW-1133">Transmembrane helix</keyword>
<evidence type="ECO:0000256" key="4">
    <source>
        <dbReference type="ARBA" id="ARBA00022692"/>
    </source>
</evidence>
<gene>
    <name evidence="15" type="primary">tyr1</name>
</gene>
<dbReference type="InterPro" id="IPR000276">
    <property type="entry name" value="GPCR_Rhodpsn"/>
</dbReference>
<dbReference type="PRINTS" id="PR00664">
    <property type="entry name" value="OCTOPAMINER"/>
</dbReference>
<comment type="subcellular location">
    <subcellularLocation>
        <location evidence="1">Cell membrane</location>
        <topology evidence="1">Multi-pass membrane protein</topology>
    </subcellularLocation>
</comment>
<feature type="transmembrane region" description="Helical" evidence="13">
    <location>
        <begin position="37"/>
        <end position="61"/>
    </location>
</feature>
<keyword evidence="3" id="KW-1003">Cell membrane</keyword>